<keyword evidence="10" id="KW-0732">Signal</keyword>
<dbReference type="InterPro" id="IPR000531">
    <property type="entry name" value="Beta-barrel_TonB"/>
</dbReference>
<dbReference type="InterPro" id="IPR036942">
    <property type="entry name" value="Beta-barrel_TonB_sf"/>
</dbReference>
<dbReference type="SUPFAM" id="SSF56935">
    <property type="entry name" value="Porins"/>
    <property type="match status" value="1"/>
</dbReference>
<evidence type="ECO:0000256" key="8">
    <source>
        <dbReference type="PROSITE-ProRule" id="PRU01360"/>
    </source>
</evidence>
<keyword evidence="6 8" id="KW-0472">Membrane</keyword>
<feature type="signal peptide" evidence="10">
    <location>
        <begin position="1"/>
        <end position="19"/>
    </location>
</feature>
<evidence type="ECO:0000256" key="10">
    <source>
        <dbReference type="SAM" id="SignalP"/>
    </source>
</evidence>
<dbReference type="RefSeq" id="WP_150899157.1">
    <property type="nucleotide sequence ID" value="NZ_WAAU01000008.1"/>
</dbReference>
<proteinExistence type="inferred from homology"/>
<dbReference type="GO" id="GO:0009279">
    <property type="term" value="C:cell outer membrane"/>
    <property type="evidence" value="ECO:0007669"/>
    <property type="project" value="UniProtKB-SubCell"/>
</dbReference>
<dbReference type="InterPro" id="IPR012910">
    <property type="entry name" value="Plug_dom"/>
</dbReference>
<evidence type="ECO:0000256" key="4">
    <source>
        <dbReference type="ARBA" id="ARBA00022692"/>
    </source>
</evidence>
<dbReference type="Pfam" id="PF07715">
    <property type="entry name" value="Plug"/>
    <property type="match status" value="1"/>
</dbReference>
<name>A0A7J5ASH9_9FLAO</name>
<evidence type="ECO:0000256" key="2">
    <source>
        <dbReference type="ARBA" id="ARBA00022448"/>
    </source>
</evidence>
<keyword evidence="3 8" id="KW-1134">Transmembrane beta strand</keyword>
<dbReference type="Gene3D" id="2.60.40.1120">
    <property type="entry name" value="Carboxypeptidase-like, regulatory domain"/>
    <property type="match status" value="1"/>
</dbReference>
<dbReference type="Pfam" id="PF00593">
    <property type="entry name" value="TonB_dep_Rec_b-barrel"/>
    <property type="match status" value="1"/>
</dbReference>
<comment type="subcellular location">
    <subcellularLocation>
        <location evidence="1 8">Cell outer membrane</location>
        <topology evidence="1 8">Multi-pass membrane protein</topology>
    </subcellularLocation>
</comment>
<dbReference type="Proteomes" id="UP000467305">
    <property type="component" value="Unassembled WGS sequence"/>
</dbReference>
<comment type="similarity">
    <text evidence="8 9">Belongs to the TonB-dependent receptor family.</text>
</comment>
<feature type="chain" id="PRO_5029768840" evidence="10">
    <location>
        <begin position="20"/>
        <end position="907"/>
    </location>
</feature>
<dbReference type="SUPFAM" id="SSF49464">
    <property type="entry name" value="Carboxypeptidase regulatory domain-like"/>
    <property type="match status" value="1"/>
</dbReference>
<evidence type="ECO:0000256" key="9">
    <source>
        <dbReference type="RuleBase" id="RU003357"/>
    </source>
</evidence>
<dbReference type="OrthoDB" id="9805434at2"/>
<evidence type="ECO:0000256" key="5">
    <source>
        <dbReference type="ARBA" id="ARBA00023077"/>
    </source>
</evidence>
<sequence length="907" mass="98656">MKKITLLIFTILFTSVTWAQTKITGSIKDTNNNPLPGANILEKGTSNGTSSDLDGNFNLTVKDGAILIISFSGFETKEVPVNGKTSFNITLNEGLQLDEVIIVGSRNAKRTAVDTPVPVDIIDVQDLATKNGKVEVNDILQFAAPSFNATKQSGSDGADHIVPASLRGLGPDQTLVLINGKRRHQSSLVNIFGTRGRGNSGTDLNAIPAAAIKRIEVLRDGASAQYGSDAIAGVINIVLKDNTDGVTGSFGYGIYSTNVGSGWEAATGETLYNVNGKNRLDGKDKSFDGGTFKFDLNYGAKLNDRGGFVNFTTELLSKDRTLRPGFSWRKGYGSAAIDGFNFMVNSSLPINDNTEVYAFGGRNFRDTDAYAFSRSSFADGDNRSVPSLYPNGFTPRITSNITDISISAGIKHKLNNGWEVDFNNTYGENKFHYFIKDSNNASLKDASPTDFDAGGHSLSQNTTGINFTKYLENTLNGINLAFGIEYRTENFIIFSGEEASYGLYDNNGVLITNPATQTVATDSNGNDLPGGSQGFPGYSPDNEIDRSRSNVGMYFDSEFNFSEKFLVGAALRYEDYSDFGSTFNFKLASRFKASENLTFRGSISSGFRAPSLAQLYYNLKFTNIVNGQSLPSLLSANNSTVTRAFGIQQLKEEKAFNTSLGFTYKIGGFTATIDAYSITVDDRIILTDNFDASSLNLGVDAAQFFANGVDTKTQGLDIVLNYKKSFNDHKINIGLVGNFNDTKIKSINTPTTLQTTLGLSAEEAELTFFSPFSQAYLRASAPDHKFNLNLGYSYKKFDTNLTFTKFSEVQLYDFQWVDTPPKSQADVAALLDPAKGSVDTYESAITTDLSFSYAFTDKLKFTIGGNNIFNVYPTPQFDGWTDQGGLADSVQMGSDGAYFFARLGFKL</sequence>
<keyword evidence="13" id="KW-0675">Receptor</keyword>
<dbReference type="Pfam" id="PF13715">
    <property type="entry name" value="CarbopepD_reg_2"/>
    <property type="match status" value="1"/>
</dbReference>
<comment type="caution">
    <text evidence="13">The sequence shown here is derived from an EMBL/GenBank/DDBJ whole genome shotgun (WGS) entry which is preliminary data.</text>
</comment>
<evidence type="ECO:0000259" key="12">
    <source>
        <dbReference type="Pfam" id="PF07715"/>
    </source>
</evidence>
<evidence type="ECO:0000313" key="13">
    <source>
        <dbReference type="EMBL" id="KAB1159913.1"/>
    </source>
</evidence>
<evidence type="ECO:0000256" key="3">
    <source>
        <dbReference type="ARBA" id="ARBA00022452"/>
    </source>
</evidence>
<keyword evidence="7 8" id="KW-0998">Cell outer membrane</keyword>
<evidence type="ECO:0000256" key="6">
    <source>
        <dbReference type="ARBA" id="ARBA00023136"/>
    </source>
</evidence>
<keyword evidence="5 9" id="KW-0798">TonB box</keyword>
<evidence type="ECO:0000256" key="7">
    <source>
        <dbReference type="ARBA" id="ARBA00023237"/>
    </source>
</evidence>
<reference evidence="13 14" key="1">
    <citation type="submission" date="2019-09" db="EMBL/GenBank/DDBJ databases">
        <authorList>
            <person name="Cao W.R."/>
        </authorList>
    </citation>
    <scope>NUCLEOTIDE SEQUENCE [LARGE SCALE GENOMIC DNA]</scope>
    <source>
        <strain evidence="14">a4</strain>
    </source>
</reference>
<dbReference type="PANTHER" id="PTHR47234:SF3">
    <property type="entry name" value="SECRETIN_TONB SHORT N-TERMINAL DOMAIN-CONTAINING PROTEIN"/>
    <property type="match status" value="1"/>
</dbReference>
<evidence type="ECO:0000313" key="14">
    <source>
        <dbReference type="Proteomes" id="UP000467305"/>
    </source>
</evidence>
<accession>A0A7J5ASH9</accession>
<dbReference type="Gene3D" id="2.40.170.20">
    <property type="entry name" value="TonB-dependent receptor, beta-barrel domain"/>
    <property type="match status" value="1"/>
</dbReference>
<dbReference type="InterPro" id="IPR008969">
    <property type="entry name" value="CarboxyPept-like_regulatory"/>
</dbReference>
<organism evidence="13 14">
    <name type="scientific">Tenacibaculum aiptasiae</name>
    <dbReference type="NCBI Taxonomy" id="426481"/>
    <lineage>
        <taxon>Bacteria</taxon>
        <taxon>Pseudomonadati</taxon>
        <taxon>Bacteroidota</taxon>
        <taxon>Flavobacteriia</taxon>
        <taxon>Flavobacteriales</taxon>
        <taxon>Flavobacteriaceae</taxon>
        <taxon>Tenacibaculum</taxon>
    </lineage>
</organism>
<dbReference type="Gene3D" id="2.170.130.10">
    <property type="entry name" value="TonB-dependent receptor, plug domain"/>
    <property type="match status" value="1"/>
</dbReference>
<evidence type="ECO:0000259" key="11">
    <source>
        <dbReference type="Pfam" id="PF00593"/>
    </source>
</evidence>
<dbReference type="EMBL" id="WAAU01000008">
    <property type="protein sequence ID" value="KAB1159913.1"/>
    <property type="molecule type" value="Genomic_DNA"/>
</dbReference>
<dbReference type="InterPro" id="IPR037066">
    <property type="entry name" value="Plug_dom_sf"/>
</dbReference>
<keyword evidence="2 8" id="KW-0813">Transport</keyword>
<dbReference type="PROSITE" id="PS52016">
    <property type="entry name" value="TONB_DEPENDENT_REC_3"/>
    <property type="match status" value="1"/>
</dbReference>
<dbReference type="PANTHER" id="PTHR47234">
    <property type="match status" value="1"/>
</dbReference>
<feature type="domain" description="TonB-dependent receptor plug" evidence="12">
    <location>
        <begin position="113"/>
        <end position="234"/>
    </location>
</feature>
<protein>
    <submittedName>
        <fullName evidence="13">TonB-dependent receptor</fullName>
    </submittedName>
</protein>
<keyword evidence="14" id="KW-1185">Reference proteome</keyword>
<evidence type="ECO:0000256" key="1">
    <source>
        <dbReference type="ARBA" id="ARBA00004571"/>
    </source>
</evidence>
<dbReference type="InterPro" id="IPR039426">
    <property type="entry name" value="TonB-dep_rcpt-like"/>
</dbReference>
<feature type="domain" description="TonB-dependent receptor-like beta-barrel" evidence="11">
    <location>
        <begin position="351"/>
        <end position="868"/>
    </location>
</feature>
<keyword evidence="4 8" id="KW-0812">Transmembrane</keyword>
<dbReference type="AlphaFoldDB" id="A0A7J5ASH9"/>
<gene>
    <name evidence="13" type="ORF">F7018_06265</name>
</gene>